<dbReference type="SUPFAM" id="SSF82282">
    <property type="entry name" value="Homocysteine S-methyltransferase"/>
    <property type="match status" value="1"/>
</dbReference>
<evidence type="ECO:0000313" key="5">
    <source>
        <dbReference type="Proteomes" id="UP000275385"/>
    </source>
</evidence>
<dbReference type="PANTHER" id="PTHR11103">
    <property type="entry name" value="SLR1189 PROTEIN"/>
    <property type="match status" value="1"/>
</dbReference>
<evidence type="ECO:0000313" key="4">
    <source>
        <dbReference type="EMBL" id="RKU46178.1"/>
    </source>
</evidence>
<dbReference type="GO" id="GO:0008168">
    <property type="term" value="F:methyltransferase activity"/>
    <property type="evidence" value="ECO:0007669"/>
    <property type="project" value="UniProtKB-KW"/>
</dbReference>
<name>A0A420YE64_9PEZI</name>
<gene>
    <name evidence="4" type="ORF">DL546_008482</name>
</gene>
<keyword evidence="5" id="KW-1185">Reference proteome</keyword>
<feature type="domain" description="Hcy-binding" evidence="3">
    <location>
        <begin position="129"/>
        <end position="257"/>
    </location>
</feature>
<proteinExistence type="predicted"/>
<protein>
    <recommendedName>
        <fullName evidence="3">Hcy-binding domain-containing protein</fullName>
    </recommendedName>
</protein>
<keyword evidence="2" id="KW-0808">Transferase</keyword>
<dbReference type="Pfam" id="PF02574">
    <property type="entry name" value="S-methyl_trans"/>
    <property type="match status" value="2"/>
</dbReference>
<dbReference type="STRING" id="177199.A0A420YE64"/>
<dbReference type="InterPro" id="IPR036589">
    <property type="entry name" value="HCY_dom_sf"/>
</dbReference>
<sequence>MSRIQILDGGLGTSLVDKYKVEFDDATPLWSTHLLVDGHDTLLSCQRDFVQAGADVLLTATYQASIEGFARTKTREYPHGIPKSAIGHYLSCAVDIALRAANGHEHTKVALSLGPYGACMIPGQEYSGSLHMFAFETIPRVDEIRAVRRAVAACDITLPFWISCVSPGEVDTLPDGSTIGQAVEAMLDPTVQGPVPWGVGINCTELHKLPRLVQSLELSIRQKLTQNPTALIPSLVLYPDSMNGKVYNTTTGKWELSNALIKAQSEA</sequence>
<comment type="caution">
    <text evidence="4">The sequence shown here is derived from an EMBL/GenBank/DDBJ whole genome shotgun (WGS) entry which is preliminary data.</text>
</comment>
<dbReference type="Proteomes" id="UP000275385">
    <property type="component" value="Unassembled WGS sequence"/>
</dbReference>
<evidence type="ECO:0000259" key="3">
    <source>
        <dbReference type="Pfam" id="PF02574"/>
    </source>
</evidence>
<dbReference type="PANTHER" id="PTHR11103:SF10">
    <property type="entry name" value="HOMOCYSTEINE S-METHYLTRANSFERASE 1-RELATED"/>
    <property type="match status" value="1"/>
</dbReference>
<reference evidence="4 5" key="1">
    <citation type="submission" date="2018-08" db="EMBL/GenBank/DDBJ databases">
        <title>Draft genome of the lignicolous fungus Coniochaeta pulveracea.</title>
        <authorList>
            <person name="Borstlap C.J."/>
            <person name="De Witt R.N."/>
            <person name="Botha A."/>
            <person name="Volschenk H."/>
        </authorList>
    </citation>
    <scope>NUCLEOTIDE SEQUENCE [LARGE SCALE GENOMIC DNA]</scope>
    <source>
        <strain evidence="4 5">CAB683</strain>
    </source>
</reference>
<accession>A0A420YE64</accession>
<organism evidence="4 5">
    <name type="scientific">Coniochaeta pulveracea</name>
    <dbReference type="NCBI Taxonomy" id="177199"/>
    <lineage>
        <taxon>Eukaryota</taxon>
        <taxon>Fungi</taxon>
        <taxon>Dikarya</taxon>
        <taxon>Ascomycota</taxon>
        <taxon>Pezizomycotina</taxon>
        <taxon>Sordariomycetes</taxon>
        <taxon>Sordariomycetidae</taxon>
        <taxon>Coniochaetales</taxon>
        <taxon>Coniochaetaceae</taxon>
        <taxon>Coniochaeta</taxon>
    </lineage>
</organism>
<dbReference type="GO" id="GO:0032259">
    <property type="term" value="P:methylation"/>
    <property type="evidence" value="ECO:0007669"/>
    <property type="project" value="UniProtKB-KW"/>
</dbReference>
<dbReference type="AlphaFoldDB" id="A0A420YE64"/>
<dbReference type="Gene3D" id="3.20.20.330">
    <property type="entry name" value="Homocysteine-binding-like domain"/>
    <property type="match status" value="1"/>
</dbReference>
<evidence type="ECO:0000256" key="1">
    <source>
        <dbReference type="ARBA" id="ARBA00022603"/>
    </source>
</evidence>
<evidence type="ECO:0000256" key="2">
    <source>
        <dbReference type="ARBA" id="ARBA00022679"/>
    </source>
</evidence>
<dbReference type="InterPro" id="IPR003726">
    <property type="entry name" value="HCY_dom"/>
</dbReference>
<dbReference type="EMBL" id="QVQW01000016">
    <property type="protein sequence ID" value="RKU46178.1"/>
    <property type="molecule type" value="Genomic_DNA"/>
</dbReference>
<dbReference type="OrthoDB" id="261426at2759"/>
<feature type="domain" description="Hcy-binding" evidence="3">
    <location>
        <begin position="6"/>
        <end position="126"/>
    </location>
</feature>
<keyword evidence="1" id="KW-0489">Methyltransferase</keyword>